<dbReference type="HOGENOM" id="CLU_015101_4_2_1"/>
<dbReference type="Pfam" id="PF00657">
    <property type="entry name" value="Lipase_GDSL"/>
    <property type="match status" value="1"/>
</dbReference>
<evidence type="ECO:0000256" key="1">
    <source>
        <dbReference type="ARBA" id="ARBA00022801"/>
    </source>
</evidence>
<keyword evidence="1" id="KW-0378">Hydrolase</keyword>
<dbReference type="Proteomes" id="UP000054097">
    <property type="component" value="Unassembled WGS sequence"/>
</dbReference>
<dbReference type="AlphaFoldDB" id="A0A0C2X8S3"/>
<dbReference type="STRING" id="933852.A0A0C2X8S3"/>
<dbReference type="OrthoDB" id="1600564at2759"/>
<dbReference type="SUPFAM" id="SSF52266">
    <property type="entry name" value="SGNH hydrolase"/>
    <property type="match status" value="1"/>
</dbReference>
<organism evidence="2 3">
    <name type="scientific">Serendipita vermifera MAFF 305830</name>
    <dbReference type="NCBI Taxonomy" id="933852"/>
    <lineage>
        <taxon>Eukaryota</taxon>
        <taxon>Fungi</taxon>
        <taxon>Dikarya</taxon>
        <taxon>Basidiomycota</taxon>
        <taxon>Agaricomycotina</taxon>
        <taxon>Agaricomycetes</taxon>
        <taxon>Sebacinales</taxon>
        <taxon>Serendipitaceae</taxon>
        <taxon>Serendipita</taxon>
    </lineage>
</organism>
<sequence>MPSLASIVDEIYPRHPKPTPKKYWFSFGDSYSQTWFNVSDPAGQPNLSNAMGNPPYPGYTACGFVPNWIYDTTFVYNSSFVYVYNHAYGGAVISDELVTPWKEGLKHLDDQMDDFLNFNAPQKQFYPGWTGSNAIFAFFIGINDIGNSFYLDQDHSAFNQLLINKYFETVKKAVKVGARNFLFLTVPPTERSPLMLTYQDAAGIALLKQVRQDYNAKLRIAAKQLERNHTGVSTMIYDTEPIVNLVLDHPERFGIVNSTAYGDGDDKAWCNDYHISPRTNLEIAKGVARLLKPRFI</sequence>
<reference evidence="3" key="2">
    <citation type="submission" date="2015-01" db="EMBL/GenBank/DDBJ databases">
        <title>Evolutionary Origins and Diversification of the Mycorrhizal Mutualists.</title>
        <authorList>
            <consortium name="DOE Joint Genome Institute"/>
            <consortium name="Mycorrhizal Genomics Consortium"/>
            <person name="Kohler A."/>
            <person name="Kuo A."/>
            <person name="Nagy L.G."/>
            <person name="Floudas D."/>
            <person name="Copeland A."/>
            <person name="Barry K.W."/>
            <person name="Cichocki N."/>
            <person name="Veneault-Fourrey C."/>
            <person name="LaButti K."/>
            <person name="Lindquist E.A."/>
            <person name="Lipzen A."/>
            <person name="Lundell T."/>
            <person name="Morin E."/>
            <person name="Murat C."/>
            <person name="Riley R."/>
            <person name="Ohm R."/>
            <person name="Sun H."/>
            <person name="Tunlid A."/>
            <person name="Henrissat B."/>
            <person name="Grigoriev I.V."/>
            <person name="Hibbett D.S."/>
            <person name="Martin F."/>
        </authorList>
    </citation>
    <scope>NUCLEOTIDE SEQUENCE [LARGE SCALE GENOMIC DNA]</scope>
    <source>
        <strain evidence="3">MAFF 305830</strain>
    </source>
</reference>
<keyword evidence="3" id="KW-1185">Reference proteome</keyword>
<proteinExistence type="predicted"/>
<evidence type="ECO:0000313" key="2">
    <source>
        <dbReference type="EMBL" id="KIM34448.1"/>
    </source>
</evidence>
<dbReference type="InterPro" id="IPR036514">
    <property type="entry name" value="SGNH_hydro_sf"/>
</dbReference>
<name>A0A0C2X8S3_SERVB</name>
<dbReference type="CDD" id="cd01846">
    <property type="entry name" value="fatty_acyltransferase_like"/>
    <property type="match status" value="1"/>
</dbReference>
<dbReference type="InterPro" id="IPR001087">
    <property type="entry name" value="GDSL"/>
</dbReference>
<dbReference type="PANTHER" id="PTHR45648:SF22">
    <property type="entry name" value="GDSL LIPASE_ACYLHYDROLASE FAMILY PROTEIN (AFU_ORTHOLOGUE AFUA_4G14700)"/>
    <property type="match status" value="1"/>
</dbReference>
<dbReference type="EMBL" id="KN824277">
    <property type="protein sequence ID" value="KIM34448.1"/>
    <property type="molecule type" value="Genomic_DNA"/>
</dbReference>
<accession>A0A0C2X8S3</accession>
<evidence type="ECO:0000313" key="3">
    <source>
        <dbReference type="Proteomes" id="UP000054097"/>
    </source>
</evidence>
<dbReference type="Gene3D" id="3.40.50.1110">
    <property type="entry name" value="SGNH hydrolase"/>
    <property type="match status" value="1"/>
</dbReference>
<dbReference type="InterPro" id="IPR051058">
    <property type="entry name" value="GDSL_Est/Lipase"/>
</dbReference>
<gene>
    <name evidence="2" type="ORF">M408DRAFT_60180</name>
</gene>
<dbReference type="PANTHER" id="PTHR45648">
    <property type="entry name" value="GDSL LIPASE/ACYLHYDROLASE FAMILY PROTEIN (AFU_ORTHOLOGUE AFUA_4G14700)"/>
    <property type="match status" value="1"/>
</dbReference>
<protein>
    <submittedName>
        <fullName evidence="2">Carbohydrate esterase family 16 protein</fullName>
    </submittedName>
</protein>
<dbReference type="GO" id="GO:0016788">
    <property type="term" value="F:hydrolase activity, acting on ester bonds"/>
    <property type="evidence" value="ECO:0007669"/>
    <property type="project" value="InterPro"/>
</dbReference>
<reference evidence="2 3" key="1">
    <citation type="submission" date="2014-04" db="EMBL/GenBank/DDBJ databases">
        <authorList>
            <consortium name="DOE Joint Genome Institute"/>
            <person name="Kuo A."/>
            <person name="Zuccaro A."/>
            <person name="Kohler A."/>
            <person name="Nagy L.G."/>
            <person name="Floudas D."/>
            <person name="Copeland A."/>
            <person name="Barry K.W."/>
            <person name="Cichocki N."/>
            <person name="Veneault-Fourrey C."/>
            <person name="LaButti K."/>
            <person name="Lindquist E.A."/>
            <person name="Lipzen A."/>
            <person name="Lundell T."/>
            <person name="Morin E."/>
            <person name="Murat C."/>
            <person name="Sun H."/>
            <person name="Tunlid A."/>
            <person name="Henrissat B."/>
            <person name="Grigoriev I.V."/>
            <person name="Hibbett D.S."/>
            <person name="Martin F."/>
            <person name="Nordberg H.P."/>
            <person name="Cantor M.N."/>
            <person name="Hua S.X."/>
        </authorList>
    </citation>
    <scope>NUCLEOTIDE SEQUENCE [LARGE SCALE GENOMIC DNA]</scope>
    <source>
        <strain evidence="2 3">MAFF 305830</strain>
    </source>
</reference>